<dbReference type="AlphaFoldDB" id="A0A9Q8X0V4"/>
<evidence type="ECO:0000256" key="6">
    <source>
        <dbReference type="ARBA" id="ARBA00022723"/>
    </source>
</evidence>
<dbReference type="FunFam" id="3.30.420.10:FF:000089">
    <property type="entry name" value="Ribonuclease H"/>
    <property type="match status" value="1"/>
</dbReference>
<dbReference type="InterPro" id="IPR036397">
    <property type="entry name" value="RNaseH_sf"/>
</dbReference>
<protein>
    <recommendedName>
        <fullName evidence="10">Ribonuclease H</fullName>
        <shortName evidence="10">RNase H</shortName>
        <ecNumber evidence="10">3.1.26.4</ecNumber>
    </recommendedName>
</protein>
<evidence type="ECO:0000313" key="14">
    <source>
        <dbReference type="Proteomes" id="UP001056209"/>
    </source>
</evidence>
<reference evidence="12" key="1">
    <citation type="submission" date="2022-05" db="EMBL/GenBank/DDBJ databases">
        <title>Impact of host demography and evolutionary history on endosymbiont molecular evolution: a test in carpenter ants (Genus Camponotus) and their Blochmannia endosymbionts.</title>
        <authorList>
            <person name="Manthey J.D."/>
            <person name="Giron J.C."/>
            <person name="Hruska J.P."/>
        </authorList>
    </citation>
    <scope>NUCLEOTIDE SEQUENCE</scope>
    <source>
        <strain evidence="13">C-005</strain>
        <strain evidence="12">C-039</strain>
    </source>
</reference>
<feature type="binding site" evidence="10">
    <location>
        <position position="135"/>
    </location>
    <ligand>
        <name>Mg(2+)</name>
        <dbReference type="ChEBI" id="CHEBI:18420"/>
        <label>2</label>
    </ligand>
</feature>
<feature type="binding site" evidence="10">
    <location>
        <position position="10"/>
    </location>
    <ligand>
        <name>Mg(2+)</name>
        <dbReference type="ChEBI" id="CHEBI:18420"/>
        <label>1</label>
    </ligand>
</feature>
<evidence type="ECO:0000256" key="2">
    <source>
        <dbReference type="ARBA" id="ARBA00004065"/>
    </source>
</evidence>
<keyword evidence="8 10" id="KW-0378">Hydrolase</keyword>
<evidence type="ECO:0000313" key="12">
    <source>
        <dbReference type="EMBL" id="URJ27968.1"/>
    </source>
</evidence>
<gene>
    <name evidence="10 12" type="primary">rnhA</name>
    <name evidence="12" type="ORF">M9393_02105</name>
    <name evidence="13" type="ORF">M9408_02720</name>
</gene>
<dbReference type="EC" id="3.1.26.4" evidence="10"/>
<keyword evidence="5 10" id="KW-0540">Nuclease</keyword>
<evidence type="ECO:0000256" key="4">
    <source>
        <dbReference type="ARBA" id="ARBA00011245"/>
    </source>
</evidence>
<dbReference type="EMBL" id="CP097763">
    <property type="protein sequence ID" value="URJ32903.1"/>
    <property type="molecule type" value="Genomic_DNA"/>
</dbReference>
<keyword evidence="6 10" id="KW-0479">Metal-binding</keyword>
<evidence type="ECO:0000259" key="11">
    <source>
        <dbReference type="PROSITE" id="PS50879"/>
    </source>
</evidence>
<dbReference type="Proteomes" id="UP001056622">
    <property type="component" value="Chromosome"/>
</dbReference>
<dbReference type="InterPro" id="IPR050092">
    <property type="entry name" value="RNase_H"/>
</dbReference>
<dbReference type="GO" id="GO:0043137">
    <property type="term" value="P:DNA replication, removal of RNA primer"/>
    <property type="evidence" value="ECO:0007669"/>
    <property type="project" value="TreeGrafter"/>
</dbReference>
<dbReference type="PROSITE" id="PS50879">
    <property type="entry name" value="RNASE_H_1"/>
    <property type="match status" value="1"/>
</dbReference>
<evidence type="ECO:0000256" key="1">
    <source>
        <dbReference type="ARBA" id="ARBA00000077"/>
    </source>
</evidence>
<dbReference type="InterPro" id="IPR002156">
    <property type="entry name" value="RNaseH_domain"/>
</dbReference>
<evidence type="ECO:0000256" key="8">
    <source>
        <dbReference type="ARBA" id="ARBA00022801"/>
    </source>
</evidence>
<sequence>MYKKIEIFTDGSCLGNPGPGGCAAVLRYKQYKKEFSIGYRLTTNNRMELMAAIIALESLKNPCQIILNTDSQYLLHGITQWIHIWKKHHWKTAEEKLVKNIDLWQRLDIATQLHSIAQWNWLKSHTGHPDNERCDQLARLAAKCPLNEDFY</sequence>
<dbReference type="HAMAP" id="MF_00042">
    <property type="entry name" value="RNase_H"/>
    <property type="match status" value="1"/>
</dbReference>
<keyword evidence="7 10" id="KW-0255">Endonuclease</keyword>
<evidence type="ECO:0000313" key="15">
    <source>
        <dbReference type="Proteomes" id="UP001056622"/>
    </source>
</evidence>
<dbReference type="CDD" id="cd09278">
    <property type="entry name" value="RNase_HI_prokaryote_like"/>
    <property type="match status" value="1"/>
</dbReference>
<dbReference type="InterPro" id="IPR012337">
    <property type="entry name" value="RNaseH-like_sf"/>
</dbReference>
<dbReference type="GO" id="GO:0005737">
    <property type="term" value="C:cytoplasm"/>
    <property type="evidence" value="ECO:0007669"/>
    <property type="project" value="UniProtKB-SubCell"/>
</dbReference>
<dbReference type="GO" id="GO:0003676">
    <property type="term" value="F:nucleic acid binding"/>
    <property type="evidence" value="ECO:0007669"/>
    <property type="project" value="InterPro"/>
</dbReference>
<keyword evidence="15" id="KW-1185">Reference proteome</keyword>
<name>A0A9Q8X0V4_9ENTR</name>
<comment type="similarity">
    <text evidence="3 10">Belongs to the RNase H family.</text>
</comment>
<feature type="domain" description="RNase H type-1" evidence="11">
    <location>
        <begin position="1"/>
        <end position="143"/>
    </location>
</feature>
<dbReference type="EMBL" id="CP097753">
    <property type="protein sequence ID" value="URJ27968.1"/>
    <property type="molecule type" value="Genomic_DNA"/>
</dbReference>
<accession>A0A9Q8X0V4</accession>
<evidence type="ECO:0000313" key="13">
    <source>
        <dbReference type="EMBL" id="URJ32903.1"/>
    </source>
</evidence>
<dbReference type="InterPro" id="IPR022892">
    <property type="entry name" value="RNaseHI"/>
</dbReference>
<evidence type="ECO:0000256" key="5">
    <source>
        <dbReference type="ARBA" id="ARBA00022722"/>
    </source>
</evidence>
<evidence type="ECO:0000256" key="9">
    <source>
        <dbReference type="ARBA" id="ARBA00022842"/>
    </source>
</evidence>
<dbReference type="RefSeq" id="WP_250236605.1">
    <property type="nucleotide sequence ID" value="NZ_CP097753.1"/>
</dbReference>
<dbReference type="NCBIfam" id="NF001236">
    <property type="entry name" value="PRK00203.1"/>
    <property type="match status" value="1"/>
</dbReference>
<dbReference type="PANTHER" id="PTHR10642">
    <property type="entry name" value="RIBONUCLEASE H1"/>
    <property type="match status" value="1"/>
</dbReference>
<dbReference type="GO" id="GO:0004523">
    <property type="term" value="F:RNA-DNA hybrid ribonuclease activity"/>
    <property type="evidence" value="ECO:0007669"/>
    <property type="project" value="UniProtKB-UniRule"/>
</dbReference>
<comment type="catalytic activity">
    <reaction evidence="1 10">
        <text>Endonucleolytic cleavage to 5'-phosphomonoester.</text>
        <dbReference type="EC" id="3.1.26.4"/>
    </reaction>
</comment>
<evidence type="ECO:0000256" key="10">
    <source>
        <dbReference type="HAMAP-Rule" id="MF_00042"/>
    </source>
</evidence>
<dbReference type="Proteomes" id="UP001056209">
    <property type="component" value="Chromosome"/>
</dbReference>
<feature type="binding site" evidence="10">
    <location>
        <position position="10"/>
    </location>
    <ligand>
        <name>Mg(2+)</name>
        <dbReference type="ChEBI" id="CHEBI:18420"/>
        <label>2</label>
    </ligand>
</feature>
<evidence type="ECO:0000256" key="7">
    <source>
        <dbReference type="ARBA" id="ARBA00022759"/>
    </source>
</evidence>
<feature type="binding site" evidence="10">
    <location>
        <position position="48"/>
    </location>
    <ligand>
        <name>Mg(2+)</name>
        <dbReference type="ChEBI" id="CHEBI:18420"/>
        <label>1</label>
    </ligand>
</feature>
<dbReference type="PANTHER" id="PTHR10642:SF26">
    <property type="entry name" value="RIBONUCLEASE H1"/>
    <property type="match status" value="1"/>
</dbReference>
<dbReference type="SUPFAM" id="SSF53098">
    <property type="entry name" value="Ribonuclease H-like"/>
    <property type="match status" value="1"/>
</dbReference>
<keyword evidence="10" id="KW-0963">Cytoplasm</keyword>
<comment type="subunit">
    <text evidence="4 10">Monomer.</text>
</comment>
<evidence type="ECO:0000256" key="3">
    <source>
        <dbReference type="ARBA" id="ARBA00005300"/>
    </source>
</evidence>
<keyword evidence="9 10" id="KW-0460">Magnesium</keyword>
<proteinExistence type="inferred from homology"/>
<comment type="cofactor">
    <cofactor evidence="10">
        <name>Mg(2+)</name>
        <dbReference type="ChEBI" id="CHEBI:18420"/>
    </cofactor>
    <text evidence="10">Binds 1 Mg(2+) ion per subunit. May bind a second metal ion at a regulatory site, or after substrate binding.</text>
</comment>
<comment type="function">
    <text evidence="2 10">Endonuclease that specifically degrades the RNA of RNA-DNA hybrids.</text>
</comment>
<dbReference type="GO" id="GO:0000287">
    <property type="term" value="F:magnesium ion binding"/>
    <property type="evidence" value="ECO:0007669"/>
    <property type="project" value="UniProtKB-UniRule"/>
</dbReference>
<organism evidence="12 14">
    <name type="scientific">Candidatus Blochmannia vicinus</name>
    <name type="common">nom. nud.</name>
    <dbReference type="NCBI Taxonomy" id="251540"/>
    <lineage>
        <taxon>Bacteria</taxon>
        <taxon>Pseudomonadati</taxon>
        <taxon>Pseudomonadota</taxon>
        <taxon>Gammaproteobacteria</taxon>
        <taxon>Enterobacterales</taxon>
        <taxon>Enterobacteriaceae</taxon>
        <taxon>ant endosymbionts</taxon>
        <taxon>Candidatus Blochmanniella</taxon>
    </lineage>
</organism>
<dbReference type="Gene3D" id="3.30.420.10">
    <property type="entry name" value="Ribonuclease H-like superfamily/Ribonuclease H"/>
    <property type="match status" value="1"/>
</dbReference>
<comment type="subcellular location">
    <subcellularLocation>
        <location evidence="10">Cytoplasm</location>
    </subcellularLocation>
</comment>
<dbReference type="Pfam" id="PF00075">
    <property type="entry name" value="RNase_H"/>
    <property type="match status" value="1"/>
</dbReference>
<feature type="binding site" evidence="10">
    <location>
        <position position="70"/>
    </location>
    <ligand>
        <name>Mg(2+)</name>
        <dbReference type="ChEBI" id="CHEBI:18420"/>
        <label>1</label>
    </ligand>
</feature>